<gene>
    <name evidence="1" type="ORF">QFC19_003452</name>
</gene>
<dbReference type="EMBL" id="JASBWR010000033">
    <property type="protein sequence ID" value="KAJ9105678.1"/>
    <property type="molecule type" value="Genomic_DNA"/>
</dbReference>
<evidence type="ECO:0000313" key="2">
    <source>
        <dbReference type="Proteomes" id="UP001241377"/>
    </source>
</evidence>
<dbReference type="Proteomes" id="UP001241377">
    <property type="component" value="Unassembled WGS sequence"/>
</dbReference>
<organism evidence="1 2">
    <name type="scientific">Naganishia cerealis</name>
    <dbReference type="NCBI Taxonomy" id="610337"/>
    <lineage>
        <taxon>Eukaryota</taxon>
        <taxon>Fungi</taxon>
        <taxon>Dikarya</taxon>
        <taxon>Basidiomycota</taxon>
        <taxon>Agaricomycotina</taxon>
        <taxon>Tremellomycetes</taxon>
        <taxon>Filobasidiales</taxon>
        <taxon>Filobasidiaceae</taxon>
        <taxon>Naganishia</taxon>
    </lineage>
</organism>
<name>A0ACC2W2R4_9TREE</name>
<comment type="caution">
    <text evidence="1">The sequence shown here is derived from an EMBL/GenBank/DDBJ whole genome shotgun (WGS) entry which is preliminary data.</text>
</comment>
<reference evidence="1" key="1">
    <citation type="submission" date="2023-04" db="EMBL/GenBank/DDBJ databases">
        <title>Draft Genome sequencing of Naganishia species isolated from polar environments using Oxford Nanopore Technology.</title>
        <authorList>
            <person name="Leo P."/>
            <person name="Venkateswaran K."/>
        </authorList>
    </citation>
    <scope>NUCLEOTIDE SEQUENCE</scope>
    <source>
        <strain evidence="1">MNA-CCFEE 5261</strain>
    </source>
</reference>
<sequence length="531" mass="60231">MTENEPGRLGLHKQHTLDSSSVPDESVLLYKTAGTTLATSNYDSRVTKMLRNQSKVQAMIAEAGNSNEGMLNLLKKYVVYTIRLVSDDENDDINTRRRYSDFESLREVLVKTFPLVVIPPIPPKNYFRLNVMELVLSSSASGASDIDSGTPESYSYINSTHLNKNKLIEHRKRLLASFLNSCLQISQIRNLEFFAKFLDPNANWSDEIKLIYNHLPKLIYQLNPENGLKTDPLYSHLPIPLDHPINMFLRPILSNGKRLSRKAGLFLNGGESSEPNLDQSPPALASYTSGLDLINRRITENFIGISKDYSELGSVFNAISMDLSDPPEISIRDNIVSAKLNVIFDKIGQVFDRSYITINSLVSDLETKFSEPLGEAVQYTSVLQSLNKFEARKLKQQELVDAEIKEKKQALQVLQSGQLVPDAVGSRFKLPGFKKLSLYVTDMMDQNPELTRKQKLEDVKQRLSTLEKCQKIMILDISYITDEIGKNSETFHEKQLKELLGILARYNSFLMAWAQKNVDVWEDIRDEIAKL</sequence>
<proteinExistence type="predicted"/>
<protein>
    <submittedName>
        <fullName evidence="1">Uncharacterized protein</fullName>
    </submittedName>
</protein>
<evidence type="ECO:0000313" key="1">
    <source>
        <dbReference type="EMBL" id="KAJ9105678.1"/>
    </source>
</evidence>
<accession>A0ACC2W2R4</accession>
<keyword evidence="2" id="KW-1185">Reference proteome</keyword>